<evidence type="ECO:0000313" key="2">
    <source>
        <dbReference type="Proteomes" id="UP000828390"/>
    </source>
</evidence>
<gene>
    <name evidence="1" type="ORF">DPMN_173619</name>
</gene>
<dbReference type="AlphaFoldDB" id="A0A9D4IED2"/>
<name>A0A9D4IED2_DREPO</name>
<protein>
    <submittedName>
        <fullName evidence="1">Uncharacterized protein</fullName>
    </submittedName>
</protein>
<organism evidence="1 2">
    <name type="scientific">Dreissena polymorpha</name>
    <name type="common">Zebra mussel</name>
    <name type="synonym">Mytilus polymorpha</name>
    <dbReference type="NCBI Taxonomy" id="45954"/>
    <lineage>
        <taxon>Eukaryota</taxon>
        <taxon>Metazoa</taxon>
        <taxon>Spiralia</taxon>
        <taxon>Lophotrochozoa</taxon>
        <taxon>Mollusca</taxon>
        <taxon>Bivalvia</taxon>
        <taxon>Autobranchia</taxon>
        <taxon>Heteroconchia</taxon>
        <taxon>Euheterodonta</taxon>
        <taxon>Imparidentia</taxon>
        <taxon>Neoheterodontei</taxon>
        <taxon>Myida</taxon>
        <taxon>Dreissenoidea</taxon>
        <taxon>Dreissenidae</taxon>
        <taxon>Dreissena</taxon>
    </lineage>
</organism>
<dbReference type="Proteomes" id="UP000828390">
    <property type="component" value="Unassembled WGS sequence"/>
</dbReference>
<reference evidence="1" key="2">
    <citation type="submission" date="2020-11" db="EMBL/GenBank/DDBJ databases">
        <authorList>
            <person name="McCartney M.A."/>
            <person name="Auch B."/>
            <person name="Kono T."/>
            <person name="Mallez S."/>
            <person name="Becker A."/>
            <person name="Gohl D.M."/>
            <person name="Silverstein K.A.T."/>
            <person name="Koren S."/>
            <person name="Bechman K.B."/>
            <person name="Herman A."/>
            <person name="Abrahante J.E."/>
            <person name="Garbe J."/>
        </authorList>
    </citation>
    <scope>NUCLEOTIDE SEQUENCE</scope>
    <source>
        <strain evidence="1">Duluth1</strain>
        <tissue evidence="1">Whole animal</tissue>
    </source>
</reference>
<keyword evidence="2" id="KW-1185">Reference proteome</keyword>
<dbReference type="EMBL" id="JAIWYP010000009">
    <property type="protein sequence ID" value="KAH3772281.1"/>
    <property type="molecule type" value="Genomic_DNA"/>
</dbReference>
<accession>A0A9D4IED2</accession>
<evidence type="ECO:0000313" key="1">
    <source>
        <dbReference type="EMBL" id="KAH3772281.1"/>
    </source>
</evidence>
<sequence>MYSSRMCCVLIGSPSGTDWKEKTLPMIGETGTGKSTLVDGMANYILGVAWSDPFRFNIVNLEEEEKQKIRNQVNNSNILT</sequence>
<comment type="caution">
    <text evidence="1">The sequence shown here is derived from an EMBL/GenBank/DDBJ whole genome shotgun (WGS) entry which is preliminary data.</text>
</comment>
<reference evidence="1" key="1">
    <citation type="journal article" date="2019" name="bioRxiv">
        <title>The Genome of the Zebra Mussel, Dreissena polymorpha: A Resource for Invasive Species Research.</title>
        <authorList>
            <person name="McCartney M.A."/>
            <person name="Auch B."/>
            <person name="Kono T."/>
            <person name="Mallez S."/>
            <person name="Zhang Y."/>
            <person name="Obille A."/>
            <person name="Becker A."/>
            <person name="Abrahante J.E."/>
            <person name="Garbe J."/>
            <person name="Badalamenti J.P."/>
            <person name="Herman A."/>
            <person name="Mangelson H."/>
            <person name="Liachko I."/>
            <person name="Sullivan S."/>
            <person name="Sone E.D."/>
            <person name="Koren S."/>
            <person name="Silverstein K.A.T."/>
            <person name="Beckman K.B."/>
            <person name="Gohl D.M."/>
        </authorList>
    </citation>
    <scope>NUCLEOTIDE SEQUENCE</scope>
    <source>
        <strain evidence="1">Duluth1</strain>
        <tissue evidence="1">Whole animal</tissue>
    </source>
</reference>
<proteinExistence type="predicted"/>